<name>A0AAV6V441_9ARAC</name>
<gene>
    <name evidence="1" type="ORF">JTE90_024889</name>
</gene>
<proteinExistence type="predicted"/>
<keyword evidence="2" id="KW-1185">Reference proteome</keyword>
<reference evidence="1 2" key="1">
    <citation type="journal article" date="2022" name="Nat. Ecol. Evol.">
        <title>A masculinizing supergene underlies an exaggerated male reproductive morph in a spider.</title>
        <authorList>
            <person name="Hendrickx F."/>
            <person name="De Corte Z."/>
            <person name="Sonet G."/>
            <person name="Van Belleghem S.M."/>
            <person name="Kostlbacher S."/>
            <person name="Vangestel C."/>
        </authorList>
    </citation>
    <scope>NUCLEOTIDE SEQUENCE [LARGE SCALE GENOMIC DNA]</scope>
    <source>
        <strain evidence="1">W744_W776</strain>
    </source>
</reference>
<evidence type="ECO:0000313" key="1">
    <source>
        <dbReference type="EMBL" id="KAG8190763.1"/>
    </source>
</evidence>
<comment type="caution">
    <text evidence="1">The sequence shown here is derived from an EMBL/GenBank/DDBJ whole genome shotgun (WGS) entry which is preliminary data.</text>
</comment>
<organism evidence="1 2">
    <name type="scientific">Oedothorax gibbosus</name>
    <dbReference type="NCBI Taxonomy" id="931172"/>
    <lineage>
        <taxon>Eukaryota</taxon>
        <taxon>Metazoa</taxon>
        <taxon>Ecdysozoa</taxon>
        <taxon>Arthropoda</taxon>
        <taxon>Chelicerata</taxon>
        <taxon>Arachnida</taxon>
        <taxon>Araneae</taxon>
        <taxon>Araneomorphae</taxon>
        <taxon>Entelegynae</taxon>
        <taxon>Araneoidea</taxon>
        <taxon>Linyphiidae</taxon>
        <taxon>Erigoninae</taxon>
        <taxon>Oedothorax</taxon>
    </lineage>
</organism>
<protein>
    <submittedName>
        <fullName evidence="1">Uncharacterized protein</fullName>
    </submittedName>
</protein>
<accession>A0AAV6V441</accession>
<evidence type="ECO:0000313" key="2">
    <source>
        <dbReference type="Proteomes" id="UP000827092"/>
    </source>
</evidence>
<dbReference type="Proteomes" id="UP000827092">
    <property type="component" value="Unassembled WGS sequence"/>
</dbReference>
<dbReference type="AlphaFoldDB" id="A0AAV6V441"/>
<sequence>METWTKIPLIHTSQGQTQQQVSKVEASSQNICRSAITTRNEFFQDGGRQLSRQRREVVRPMGMGERKKRIFGVGGMQRGALGPFSSTQSTARRRMLERKSWRRGPGSYLPPVELATTVTTAAHAHWRKGNFFKKA</sequence>
<dbReference type="EMBL" id="JAFNEN010000175">
    <property type="protein sequence ID" value="KAG8190763.1"/>
    <property type="molecule type" value="Genomic_DNA"/>
</dbReference>